<keyword evidence="5 6" id="KW-0472">Membrane</keyword>
<sequence length="382" mass="41361">MWRENLGDSTERKVRYDKMLEHPESATEKIMSSIMDTIAENLPKQKSGKFDVGAASDKMKEKLFGRQKTIHRVLGGGKPMCDALSVLVAADVLLWRNKKISSSVLALATAIWVFFEWLDYHFLTIVSFALVLGMVVQFVWSNFSSALSGAHTLPVLYEKYEDQVDDFLYNILGLLRDQYQKLDQGVLSKIPKGNMKFKKSERPRKPKRRNAMEKKLSILVCLLLLAVSGHGLRILHDVDGDFGQGFAFGSKAAAADETEPLDPLLDDYENEISHLEFEPVDAGSTPYAAGDADAAAPAPGPAAEAGSAAGSDSMKWWLPPSTIPSFPLFPGMPGLGMPLPGIPFKPIGWGSPAAPGQYAPDPPAGAGADGDADPSAASQVIN</sequence>
<protein>
    <recommendedName>
        <fullName evidence="6">Reticulon-like protein</fullName>
    </recommendedName>
</protein>
<evidence type="ECO:0000256" key="1">
    <source>
        <dbReference type="ARBA" id="ARBA00004477"/>
    </source>
</evidence>
<organism evidence="9">
    <name type="scientific">Oryza nivara</name>
    <name type="common">Indian wild rice</name>
    <name type="synonym">Oryza sativa f. spontanea</name>
    <dbReference type="NCBI Taxonomy" id="4536"/>
    <lineage>
        <taxon>Eukaryota</taxon>
        <taxon>Viridiplantae</taxon>
        <taxon>Streptophyta</taxon>
        <taxon>Embryophyta</taxon>
        <taxon>Tracheophyta</taxon>
        <taxon>Spermatophyta</taxon>
        <taxon>Magnoliopsida</taxon>
        <taxon>Liliopsida</taxon>
        <taxon>Poales</taxon>
        <taxon>Poaceae</taxon>
        <taxon>BOP clade</taxon>
        <taxon>Oryzoideae</taxon>
        <taxon>Oryzeae</taxon>
        <taxon>Oryzinae</taxon>
        <taxon>Oryza</taxon>
    </lineage>
</organism>
<feature type="domain" description="Reticulon" evidence="8">
    <location>
        <begin position="89"/>
        <end position="145"/>
    </location>
</feature>
<feature type="region of interest" description="Disordered" evidence="7">
    <location>
        <begin position="350"/>
        <end position="382"/>
    </location>
</feature>
<dbReference type="OMA" id="PMCDALS"/>
<reference evidence="9" key="2">
    <citation type="submission" date="2018-04" db="EMBL/GenBank/DDBJ databases">
        <title>OnivRS2 (Oryza nivara Reference Sequence Version 2).</title>
        <authorList>
            <person name="Zhang J."/>
            <person name="Kudrna D."/>
            <person name="Lee S."/>
            <person name="Talag J."/>
            <person name="Rajasekar S."/>
            <person name="Welchert J."/>
            <person name="Hsing Y.-I."/>
            <person name="Wing R.A."/>
        </authorList>
    </citation>
    <scope>NUCLEOTIDE SEQUENCE [LARGE SCALE GENOMIC DNA]</scope>
</reference>
<evidence type="ECO:0000256" key="7">
    <source>
        <dbReference type="SAM" id="MobiDB-lite"/>
    </source>
</evidence>
<dbReference type="InterPro" id="IPR045064">
    <property type="entry name" value="Reticulon-like"/>
</dbReference>
<dbReference type="PANTHER" id="PTHR10994:SF62">
    <property type="entry name" value="RETICULON-LIKE PROTEIN B8"/>
    <property type="match status" value="1"/>
</dbReference>
<dbReference type="PROSITE" id="PS50845">
    <property type="entry name" value="RETICULON"/>
    <property type="match status" value="2"/>
</dbReference>
<feature type="region of interest" description="Disordered" evidence="7">
    <location>
        <begin position="283"/>
        <end position="308"/>
    </location>
</feature>
<dbReference type="GO" id="GO:0009617">
    <property type="term" value="P:response to bacterium"/>
    <property type="evidence" value="ECO:0007669"/>
    <property type="project" value="InterPro"/>
</dbReference>
<feature type="transmembrane region" description="Helical" evidence="6">
    <location>
        <begin position="100"/>
        <end position="115"/>
    </location>
</feature>
<evidence type="ECO:0000256" key="6">
    <source>
        <dbReference type="RuleBase" id="RU363132"/>
    </source>
</evidence>
<proteinExistence type="predicted"/>
<evidence type="ECO:0000256" key="3">
    <source>
        <dbReference type="ARBA" id="ARBA00022824"/>
    </source>
</evidence>
<accession>A0A0E0ITB3</accession>
<dbReference type="AlphaFoldDB" id="A0A0E0ITB3"/>
<dbReference type="Proteomes" id="UP000006591">
    <property type="component" value="Chromosome 10"/>
</dbReference>
<name>A0A0E0ITB3_ORYNI</name>
<keyword evidence="2 6" id="KW-0812">Transmembrane</keyword>
<dbReference type="Pfam" id="PF02453">
    <property type="entry name" value="Reticulon"/>
    <property type="match status" value="1"/>
</dbReference>
<feature type="domain" description="Reticulon" evidence="8">
    <location>
        <begin position="146"/>
        <end position="201"/>
    </location>
</feature>
<evidence type="ECO:0000256" key="5">
    <source>
        <dbReference type="ARBA" id="ARBA00023136"/>
    </source>
</evidence>
<evidence type="ECO:0000259" key="8">
    <source>
        <dbReference type="PROSITE" id="PS50845"/>
    </source>
</evidence>
<keyword evidence="3 6" id="KW-0256">Endoplasmic reticulum</keyword>
<reference evidence="9" key="1">
    <citation type="submission" date="2015-04" db="UniProtKB">
        <authorList>
            <consortium name="EnsemblPlants"/>
        </authorList>
    </citation>
    <scope>IDENTIFICATION</scope>
    <source>
        <strain evidence="9">SL10</strain>
    </source>
</reference>
<comment type="subcellular location">
    <subcellularLocation>
        <location evidence="1 6">Endoplasmic reticulum membrane</location>
        <topology evidence="1 6">Multi-pass membrane protein</topology>
    </subcellularLocation>
</comment>
<feature type="compositionally biased region" description="Low complexity" evidence="7">
    <location>
        <begin position="373"/>
        <end position="382"/>
    </location>
</feature>
<feature type="transmembrane region" description="Helical" evidence="6">
    <location>
        <begin position="121"/>
        <end position="140"/>
    </location>
</feature>
<evidence type="ECO:0000256" key="2">
    <source>
        <dbReference type="ARBA" id="ARBA00022692"/>
    </source>
</evidence>
<evidence type="ECO:0000313" key="10">
    <source>
        <dbReference type="Proteomes" id="UP000006591"/>
    </source>
</evidence>
<dbReference type="HOGENOM" id="CLU_738468_0_0_1"/>
<dbReference type="PANTHER" id="PTHR10994">
    <property type="entry name" value="RETICULON"/>
    <property type="match status" value="1"/>
</dbReference>
<feature type="compositionally biased region" description="Low complexity" evidence="7">
    <location>
        <begin position="288"/>
        <end position="308"/>
    </location>
</feature>
<dbReference type="eggNOG" id="KOG1792">
    <property type="taxonomic scope" value="Eukaryota"/>
</dbReference>
<dbReference type="GO" id="GO:0005789">
    <property type="term" value="C:endoplasmic reticulum membrane"/>
    <property type="evidence" value="ECO:0007669"/>
    <property type="project" value="UniProtKB-SubCell"/>
</dbReference>
<dbReference type="Gramene" id="ONIVA10G12760.1">
    <property type="protein sequence ID" value="ONIVA10G12760.1"/>
    <property type="gene ID" value="ONIVA10G12760"/>
</dbReference>
<feature type="transmembrane region" description="Helical" evidence="6">
    <location>
        <begin position="216"/>
        <end position="235"/>
    </location>
</feature>
<evidence type="ECO:0000256" key="4">
    <source>
        <dbReference type="ARBA" id="ARBA00022989"/>
    </source>
</evidence>
<dbReference type="STRING" id="4536.A0A0E0ITB3"/>
<dbReference type="EnsemblPlants" id="ONIVA10G12760.1">
    <property type="protein sequence ID" value="ONIVA10G12760.1"/>
    <property type="gene ID" value="ONIVA10G12760"/>
</dbReference>
<evidence type="ECO:0000313" key="9">
    <source>
        <dbReference type="EnsemblPlants" id="ONIVA10G12760.1"/>
    </source>
</evidence>
<dbReference type="InterPro" id="IPR003388">
    <property type="entry name" value="Reticulon"/>
</dbReference>
<keyword evidence="4 6" id="KW-1133">Transmembrane helix</keyword>
<keyword evidence="10" id="KW-1185">Reference proteome</keyword>